<keyword evidence="1" id="KW-0472">Membrane</keyword>
<organism evidence="2 3">
    <name type="scientific">Phocaeicola coprocola CAG:162</name>
    <dbReference type="NCBI Taxonomy" id="1263040"/>
    <lineage>
        <taxon>Bacteria</taxon>
        <taxon>Pseudomonadati</taxon>
        <taxon>Bacteroidota</taxon>
        <taxon>Bacteroidia</taxon>
        <taxon>Bacteroidales</taxon>
        <taxon>Bacteroidaceae</taxon>
        <taxon>Phocaeicola</taxon>
    </lineage>
</organism>
<keyword evidence="1" id="KW-0812">Transmembrane</keyword>
<name>R6CF28_9BACT</name>
<accession>R6CF28</accession>
<sequence length="54" mass="6437">MFFYFLYKFSLKHADILEKTSAYFFIRRSILFKTLYFSIILQAALIFGNADLKA</sequence>
<dbReference type="Proteomes" id="UP000018362">
    <property type="component" value="Unassembled WGS sequence"/>
</dbReference>
<feature type="transmembrane region" description="Helical" evidence="1">
    <location>
        <begin position="30"/>
        <end position="50"/>
    </location>
</feature>
<reference evidence="2" key="1">
    <citation type="submission" date="2012-11" db="EMBL/GenBank/DDBJ databases">
        <title>Dependencies among metagenomic species, viruses, plasmids and units of genetic variation.</title>
        <authorList>
            <person name="Nielsen H.B."/>
            <person name="Almeida M."/>
            <person name="Juncker A.S."/>
            <person name="Rasmussen S."/>
            <person name="Li J."/>
            <person name="Sunagawa S."/>
            <person name="Plichta D."/>
            <person name="Gautier L."/>
            <person name="Le Chatelier E."/>
            <person name="Peletier E."/>
            <person name="Bonde I."/>
            <person name="Nielsen T."/>
            <person name="Manichanh C."/>
            <person name="Arumugam M."/>
            <person name="Batto J."/>
            <person name="Santos M.B.Q.D."/>
            <person name="Blom N."/>
            <person name="Borruel N."/>
            <person name="Burgdorf K.S."/>
            <person name="Boumezbeur F."/>
            <person name="Casellas F."/>
            <person name="Dore J."/>
            <person name="Guarner F."/>
            <person name="Hansen T."/>
            <person name="Hildebrand F."/>
            <person name="Kaas R.S."/>
            <person name="Kennedy S."/>
            <person name="Kristiansen K."/>
            <person name="Kultima J.R."/>
            <person name="Leonard P."/>
            <person name="Levenez F."/>
            <person name="Lund O."/>
            <person name="Moumen B."/>
            <person name="Le Paslier D."/>
            <person name="Pons N."/>
            <person name="Pedersen O."/>
            <person name="Prifti E."/>
            <person name="Qin J."/>
            <person name="Raes J."/>
            <person name="Tap J."/>
            <person name="Tims S."/>
            <person name="Ussery D.W."/>
            <person name="Yamada T."/>
            <person name="MetaHit consortium"/>
            <person name="Renault P."/>
            <person name="Sicheritz-Ponten T."/>
            <person name="Bork P."/>
            <person name="Wang J."/>
            <person name="Brunak S."/>
            <person name="Ehrlich S.D."/>
        </authorList>
    </citation>
    <scope>NUCLEOTIDE SEQUENCE [LARGE SCALE GENOMIC DNA]</scope>
</reference>
<evidence type="ECO:0000313" key="2">
    <source>
        <dbReference type="EMBL" id="CDA71499.1"/>
    </source>
</evidence>
<gene>
    <name evidence="2" type="ORF">BN509_02315</name>
</gene>
<evidence type="ECO:0000256" key="1">
    <source>
        <dbReference type="SAM" id="Phobius"/>
    </source>
</evidence>
<proteinExistence type="predicted"/>
<dbReference type="AlphaFoldDB" id="R6CF28"/>
<dbReference type="EMBL" id="CBCJ010000175">
    <property type="protein sequence ID" value="CDA71499.1"/>
    <property type="molecule type" value="Genomic_DNA"/>
</dbReference>
<protein>
    <submittedName>
        <fullName evidence="2">Uncharacterized protein</fullName>
    </submittedName>
</protein>
<evidence type="ECO:0000313" key="3">
    <source>
        <dbReference type="Proteomes" id="UP000018362"/>
    </source>
</evidence>
<comment type="caution">
    <text evidence="2">The sequence shown here is derived from an EMBL/GenBank/DDBJ whole genome shotgun (WGS) entry which is preliminary data.</text>
</comment>
<keyword evidence="1" id="KW-1133">Transmembrane helix</keyword>